<sequence length="1047" mass="112180">MLTGKGFRNLSEEDKAQQQLYNRTVPLESQECRLPCPLTPALFRSPPWEVPRLMQAKQELNSTKDKLNNVDIGAWGKHTFFTNRAGLVVPKLRDSIQPEMCTIAWAKMYEMLVFQDLLPAESSAAAQSSPGAPPNVFTLHLCEAPGAFVCATNHFIKVERPSWNWDWRAMTLNPYYEGNDQGAMIDDDALIRTTMGKWLFGKDNSGDIRKKENIEDVWSRCHELCAEMGTDGAIMVTADGSVDCQEDPNEQERHTAPLHYCELVTALGMLAHGGSFVLKAFTLLEHPSLCTLYLMGCLFDHVAVTKPSPSKPGNSETYVIGKGYRGASPDLLSLLLHHVSTEDMFKSRAMFGQEVLGSSSFMRSAELAASAFAAVQRDIIEENIQLYADFPKWRKSALCQAKEMLANQWMYDMQLMTDMGGKTVDPSQFLGTGVALTGRDNNTSNAVTGGVKRKAEGTLEERRKFYEQRRKTQHGGPAAGGGGAGALGTSGQASVDLGAEGAGEGGDEEAEAGGPSGPAPFQPNEKVAKIMEKMGHKEGKGLGREGQGIIQPVKNTGEGKLKKGLGYQASDTGDPLHGLGGGGGQRPATEAVPDTALLCNDQLLEPLTDLQSRQGWSVVVQQRVPQLIRSKFLPEQNFLQLKAARSQAAQSRKRRCAAAFPKEEAPAEDTEAGPPSKKQHTGQDKGQHVTDRGEGEGGEAGPGASAQVKAEDRDGQLSPGKQGLGAGVGSMAGGVQVKTEQQGAGGEVAAAPSMQQNVHGRDEQEAIASGEHAGGTREVAWGGSLCQHDGAPCMAPCGPVAAASQGQDQQQLLRQEGEEEKGEGHAGECSGFWKLAGLDIALDVSMQAAATATSATPSQLPPQLTVLHLGLCGAAATGGSCKQQLGTEGGTGSAAEFALRHGGPPDLPRHIWLLPSGPASTQPPQLVKPEVKNEHLQASTGPQPSSLPGASFQQQQEGQEANLIHIKVEGEHTREAVEMKTEDGAVGPFCKAEDDAALQGQELKVEAGSADRQQQQQQQRPHLSFQPQQRPFRQRKQPRKQRQQSQL</sequence>
<dbReference type="GO" id="GO:0005737">
    <property type="term" value="C:cytoplasm"/>
    <property type="evidence" value="ECO:0007669"/>
    <property type="project" value="TreeGrafter"/>
</dbReference>
<dbReference type="AlphaFoldDB" id="A0A7S3QRB5"/>
<feature type="domain" description="G-patch" evidence="8">
    <location>
        <begin position="523"/>
        <end position="570"/>
    </location>
</feature>
<feature type="region of interest" description="Disordered" evidence="7">
    <location>
        <begin position="806"/>
        <end position="826"/>
    </location>
</feature>
<evidence type="ECO:0000256" key="1">
    <source>
        <dbReference type="ARBA" id="ARBA00012770"/>
    </source>
</evidence>
<dbReference type="EMBL" id="HBIP01010474">
    <property type="protein sequence ID" value="CAE0490780.1"/>
    <property type="molecule type" value="Transcribed_RNA"/>
</dbReference>
<keyword evidence="3" id="KW-0489">Methyltransferase</keyword>
<dbReference type="GO" id="GO:0003676">
    <property type="term" value="F:nucleic acid binding"/>
    <property type="evidence" value="ECO:0007669"/>
    <property type="project" value="InterPro"/>
</dbReference>
<dbReference type="PROSITE" id="PS51614">
    <property type="entry name" value="SAM_MT_ADRIFT"/>
    <property type="match status" value="1"/>
</dbReference>
<dbReference type="InterPro" id="IPR050851">
    <property type="entry name" value="mRNA_Cap_2O-Ribose_MeTrfase"/>
</dbReference>
<keyword evidence="4" id="KW-0808">Transferase</keyword>
<evidence type="ECO:0000256" key="6">
    <source>
        <dbReference type="ARBA" id="ARBA00049477"/>
    </source>
</evidence>
<dbReference type="InterPro" id="IPR002877">
    <property type="entry name" value="RNA_MeTrfase_FtsJ_dom"/>
</dbReference>
<dbReference type="GO" id="GO:0004483">
    <property type="term" value="F:methyltransferase cap1 activity"/>
    <property type="evidence" value="ECO:0007669"/>
    <property type="project" value="UniProtKB-ARBA"/>
</dbReference>
<evidence type="ECO:0000259" key="9">
    <source>
        <dbReference type="PROSITE" id="PS51614"/>
    </source>
</evidence>
<evidence type="ECO:0000256" key="2">
    <source>
        <dbReference type="ARBA" id="ARBA00021134"/>
    </source>
</evidence>
<protein>
    <recommendedName>
        <fullName evidence="2">Cap-specific mRNA (nucleoside-2'-O-)-methyltransferase 2</fullName>
        <ecNumber evidence="1">2.1.1.296</ecNumber>
    </recommendedName>
</protein>
<dbReference type="Gene3D" id="3.40.50.12760">
    <property type="match status" value="1"/>
</dbReference>
<feature type="region of interest" description="Disordered" evidence="7">
    <location>
        <begin position="1002"/>
        <end position="1047"/>
    </location>
</feature>
<dbReference type="GO" id="GO:0120550">
    <property type="term" value="F:methyltransferase cap2 activity"/>
    <property type="evidence" value="ECO:0007669"/>
    <property type="project" value="UniProtKB-EC"/>
</dbReference>
<dbReference type="PROSITE" id="PS50174">
    <property type="entry name" value="G_PATCH"/>
    <property type="match status" value="1"/>
</dbReference>
<dbReference type="SMART" id="SM00443">
    <property type="entry name" value="G_patch"/>
    <property type="match status" value="1"/>
</dbReference>
<dbReference type="EC" id="2.1.1.296" evidence="1"/>
<feature type="compositionally biased region" description="Basic and acidic residues" evidence="7">
    <location>
        <begin position="681"/>
        <end position="695"/>
    </location>
</feature>
<dbReference type="Pfam" id="PF01728">
    <property type="entry name" value="FtsJ"/>
    <property type="match status" value="1"/>
</dbReference>
<comment type="catalytic activity">
    <reaction evidence="6">
        <text>a 5'-end (N(7)-methyl 5'-triphosphoguanosine)-(2'-O-methyl-ribonucleoside)-(ribonucleotide) in mRNA + S-adenosyl-L-methionine = a 5'-end (N(7)-methyl 5'-triphosphoguanosine)-(2'-O-methyl-ribonucleoside)-(2'-O-methyl-ribonucleotide) in mRNA + S-adenosyl-L-homocysteine + H(+)</text>
        <dbReference type="Rhea" id="RHEA:67024"/>
        <dbReference type="Rhea" id="RHEA-COMP:17169"/>
        <dbReference type="Rhea" id="RHEA-COMP:17170"/>
        <dbReference type="ChEBI" id="CHEBI:15378"/>
        <dbReference type="ChEBI" id="CHEBI:57856"/>
        <dbReference type="ChEBI" id="CHEBI:59789"/>
        <dbReference type="ChEBI" id="CHEBI:167612"/>
        <dbReference type="ChEBI" id="CHEBI:167614"/>
        <dbReference type="EC" id="2.1.1.296"/>
    </reaction>
</comment>
<dbReference type="GO" id="GO:0032259">
    <property type="term" value="P:methylation"/>
    <property type="evidence" value="ECO:0007669"/>
    <property type="project" value="UniProtKB-KW"/>
</dbReference>
<feature type="region of interest" description="Disordered" evidence="7">
    <location>
        <begin position="538"/>
        <end position="557"/>
    </location>
</feature>
<keyword evidence="5" id="KW-0949">S-adenosyl-L-methionine</keyword>
<dbReference type="InterPro" id="IPR029063">
    <property type="entry name" value="SAM-dependent_MTases_sf"/>
</dbReference>
<dbReference type="InterPro" id="IPR025807">
    <property type="entry name" value="Adrift-typ_MeTrfase"/>
</dbReference>
<reference evidence="10" key="1">
    <citation type="submission" date="2021-01" db="EMBL/GenBank/DDBJ databases">
        <authorList>
            <person name="Corre E."/>
            <person name="Pelletier E."/>
            <person name="Niang G."/>
            <person name="Scheremetjew M."/>
            <person name="Finn R."/>
            <person name="Kale V."/>
            <person name="Holt S."/>
            <person name="Cochrane G."/>
            <person name="Meng A."/>
            <person name="Brown T."/>
            <person name="Cohen L."/>
        </authorList>
    </citation>
    <scope>NUCLEOTIDE SEQUENCE</scope>
    <source>
        <strain evidence="10">CCMP1320</strain>
    </source>
</reference>
<name>A0A7S3QRB5_DUNTE</name>
<feature type="region of interest" description="Disordered" evidence="7">
    <location>
        <begin position="652"/>
        <end position="726"/>
    </location>
</feature>
<evidence type="ECO:0000313" key="10">
    <source>
        <dbReference type="EMBL" id="CAE0490780.1"/>
    </source>
</evidence>
<accession>A0A7S3QRB5</accession>
<feature type="region of interest" description="Disordered" evidence="7">
    <location>
        <begin position="883"/>
        <end position="903"/>
    </location>
</feature>
<feature type="region of interest" description="Disordered" evidence="7">
    <location>
        <begin position="435"/>
        <end position="523"/>
    </location>
</feature>
<evidence type="ECO:0000256" key="7">
    <source>
        <dbReference type="SAM" id="MobiDB-lite"/>
    </source>
</evidence>
<evidence type="ECO:0000256" key="3">
    <source>
        <dbReference type="ARBA" id="ARBA00022603"/>
    </source>
</evidence>
<feature type="compositionally biased region" description="Basic and acidic residues" evidence="7">
    <location>
        <begin position="453"/>
        <end position="470"/>
    </location>
</feature>
<evidence type="ECO:0000256" key="5">
    <source>
        <dbReference type="ARBA" id="ARBA00022691"/>
    </source>
</evidence>
<feature type="region of interest" description="Disordered" evidence="7">
    <location>
        <begin position="933"/>
        <end position="957"/>
    </location>
</feature>
<evidence type="ECO:0000259" key="8">
    <source>
        <dbReference type="PROSITE" id="PS50174"/>
    </source>
</evidence>
<dbReference type="InterPro" id="IPR000467">
    <property type="entry name" value="G_patch_dom"/>
</dbReference>
<feature type="domain" description="Adrift-type SAM-dependent 2'-O-MTase" evidence="9">
    <location>
        <begin position="99"/>
        <end position="326"/>
    </location>
</feature>
<organism evidence="10">
    <name type="scientific">Dunaliella tertiolecta</name>
    <name type="common">Green alga</name>
    <dbReference type="NCBI Taxonomy" id="3047"/>
    <lineage>
        <taxon>Eukaryota</taxon>
        <taxon>Viridiplantae</taxon>
        <taxon>Chlorophyta</taxon>
        <taxon>core chlorophytes</taxon>
        <taxon>Chlorophyceae</taxon>
        <taxon>CS clade</taxon>
        <taxon>Chlamydomonadales</taxon>
        <taxon>Dunaliellaceae</taxon>
        <taxon>Dunaliella</taxon>
    </lineage>
</organism>
<dbReference type="GO" id="GO:0005634">
    <property type="term" value="C:nucleus"/>
    <property type="evidence" value="ECO:0007669"/>
    <property type="project" value="TreeGrafter"/>
</dbReference>
<dbReference type="PANTHER" id="PTHR16121">
    <property type="entry name" value="CAP-SPECIFIC MRNA (NUCLEOSIDE-2'-O-)-METHYLTRANSFERASE 1-RELATED"/>
    <property type="match status" value="1"/>
</dbReference>
<gene>
    <name evidence="10" type="ORF">DTER00134_LOCUS5853</name>
</gene>
<feature type="compositionally biased region" description="Basic residues" evidence="7">
    <location>
        <begin position="1032"/>
        <end position="1047"/>
    </location>
</feature>
<dbReference type="Pfam" id="PF01585">
    <property type="entry name" value="G-patch"/>
    <property type="match status" value="1"/>
</dbReference>
<proteinExistence type="predicted"/>
<feature type="compositionally biased region" description="Low complexity" evidence="7">
    <location>
        <begin position="1013"/>
        <end position="1031"/>
    </location>
</feature>
<evidence type="ECO:0000256" key="4">
    <source>
        <dbReference type="ARBA" id="ARBA00022679"/>
    </source>
</evidence>
<dbReference type="PANTHER" id="PTHR16121:SF2">
    <property type="entry name" value="CAP-SPECIFIC MRNA (NUCLEOSIDE-2'-O-)-METHYLTRANSFERASE 2"/>
    <property type="match status" value="1"/>
</dbReference>
<dbReference type="GO" id="GO:0006370">
    <property type="term" value="P:7-methylguanosine mRNA capping"/>
    <property type="evidence" value="ECO:0007669"/>
    <property type="project" value="TreeGrafter"/>
</dbReference>
<dbReference type="SUPFAM" id="SSF53335">
    <property type="entry name" value="S-adenosyl-L-methionine-dependent methyltransferases"/>
    <property type="match status" value="1"/>
</dbReference>
<feature type="compositionally biased region" description="Polar residues" evidence="7">
    <location>
        <begin position="936"/>
        <end position="957"/>
    </location>
</feature>
<feature type="compositionally biased region" description="Gly residues" evidence="7">
    <location>
        <begin position="477"/>
        <end position="488"/>
    </location>
</feature>